<comment type="catalytic activity">
    <reaction evidence="11">
        <text>L-seryl-[protein] + ATP = O-phospho-L-seryl-[protein] + ADP + H(+)</text>
        <dbReference type="Rhea" id="RHEA:17989"/>
        <dbReference type="Rhea" id="RHEA-COMP:9863"/>
        <dbReference type="Rhea" id="RHEA-COMP:11604"/>
        <dbReference type="ChEBI" id="CHEBI:15378"/>
        <dbReference type="ChEBI" id="CHEBI:29999"/>
        <dbReference type="ChEBI" id="CHEBI:30616"/>
        <dbReference type="ChEBI" id="CHEBI:83421"/>
        <dbReference type="ChEBI" id="CHEBI:456216"/>
    </reaction>
</comment>
<feature type="binding site" evidence="13">
    <location>
        <position position="385"/>
    </location>
    <ligand>
        <name>ATP</name>
        <dbReference type="ChEBI" id="CHEBI:30616"/>
    </ligand>
</feature>
<keyword evidence="7" id="KW-0418">Kinase</keyword>
<name>A0AAD3XP68_NEPGR</name>
<dbReference type="InterPro" id="IPR011009">
    <property type="entry name" value="Kinase-like_dom_sf"/>
</dbReference>
<evidence type="ECO:0000256" key="11">
    <source>
        <dbReference type="ARBA" id="ARBA00047558"/>
    </source>
</evidence>
<dbReference type="InterPro" id="IPR056561">
    <property type="entry name" value="NFP_LYK_LysM1"/>
</dbReference>
<evidence type="ECO:0000256" key="2">
    <source>
        <dbReference type="ARBA" id="ARBA00022527"/>
    </source>
</evidence>
<evidence type="ECO:0000256" key="5">
    <source>
        <dbReference type="ARBA" id="ARBA00022729"/>
    </source>
</evidence>
<comment type="catalytic activity">
    <reaction evidence="12">
        <text>L-threonyl-[protein] + ATP = O-phospho-L-threonyl-[protein] + ADP + H(+)</text>
        <dbReference type="Rhea" id="RHEA:46608"/>
        <dbReference type="Rhea" id="RHEA-COMP:11060"/>
        <dbReference type="Rhea" id="RHEA-COMP:11605"/>
        <dbReference type="ChEBI" id="CHEBI:15378"/>
        <dbReference type="ChEBI" id="CHEBI:30013"/>
        <dbReference type="ChEBI" id="CHEBI:30616"/>
        <dbReference type="ChEBI" id="CHEBI:61977"/>
        <dbReference type="ChEBI" id="CHEBI:456216"/>
    </reaction>
</comment>
<dbReference type="SMART" id="SM00220">
    <property type="entry name" value="S_TKc"/>
    <property type="match status" value="1"/>
</dbReference>
<dbReference type="CDD" id="cd14066">
    <property type="entry name" value="STKc_IRAK"/>
    <property type="match status" value="1"/>
</dbReference>
<dbReference type="Gene3D" id="3.30.200.20">
    <property type="entry name" value="Phosphorylase Kinase, domain 1"/>
    <property type="match status" value="1"/>
</dbReference>
<evidence type="ECO:0000313" key="17">
    <source>
        <dbReference type="EMBL" id="GMH11400.1"/>
    </source>
</evidence>
<dbReference type="Gene3D" id="1.10.510.10">
    <property type="entry name" value="Transferase(Phosphotransferase) domain 1"/>
    <property type="match status" value="1"/>
</dbReference>
<dbReference type="InterPro" id="IPR045274">
    <property type="entry name" value="WAK-like"/>
</dbReference>
<keyword evidence="4 14" id="KW-0812">Transmembrane</keyword>
<reference evidence="17" key="1">
    <citation type="submission" date="2023-05" db="EMBL/GenBank/DDBJ databases">
        <title>Nepenthes gracilis genome sequencing.</title>
        <authorList>
            <person name="Fukushima K."/>
        </authorList>
    </citation>
    <scope>NUCLEOTIDE SEQUENCE</scope>
    <source>
        <strain evidence="17">SING2019-196</strain>
    </source>
</reference>
<evidence type="ECO:0000256" key="12">
    <source>
        <dbReference type="ARBA" id="ARBA00047951"/>
    </source>
</evidence>
<feature type="signal peptide" evidence="15">
    <location>
        <begin position="1"/>
        <end position="26"/>
    </location>
</feature>
<keyword evidence="6 13" id="KW-0547">Nucleotide-binding</keyword>
<dbReference type="PROSITE" id="PS00107">
    <property type="entry name" value="PROTEIN_KINASE_ATP"/>
    <property type="match status" value="1"/>
</dbReference>
<dbReference type="FunFam" id="3.30.200.20:FF:000043">
    <property type="entry name" value="Wall-associated receptor kinase 2"/>
    <property type="match status" value="1"/>
</dbReference>
<dbReference type="Pfam" id="PF23473">
    <property type="entry name" value="LysM3_LYK4_5"/>
    <property type="match status" value="1"/>
</dbReference>
<feature type="domain" description="Protein kinase" evidence="16">
    <location>
        <begin position="357"/>
        <end position="630"/>
    </location>
</feature>
<keyword evidence="10 14" id="KW-0472">Membrane</keyword>
<dbReference type="Pfam" id="PF00069">
    <property type="entry name" value="Pkinase"/>
    <property type="match status" value="1"/>
</dbReference>
<dbReference type="InterPro" id="IPR056563">
    <property type="entry name" value="LysM3_LYK4_5"/>
</dbReference>
<dbReference type="InterPro" id="IPR017441">
    <property type="entry name" value="Protein_kinase_ATP_BS"/>
</dbReference>
<protein>
    <recommendedName>
        <fullName evidence="16">Protein kinase domain-containing protein</fullName>
    </recommendedName>
</protein>
<dbReference type="InterPro" id="IPR000719">
    <property type="entry name" value="Prot_kinase_dom"/>
</dbReference>
<evidence type="ECO:0000256" key="13">
    <source>
        <dbReference type="PROSITE-ProRule" id="PRU10141"/>
    </source>
</evidence>
<dbReference type="GO" id="GO:0005524">
    <property type="term" value="F:ATP binding"/>
    <property type="evidence" value="ECO:0007669"/>
    <property type="project" value="UniProtKB-UniRule"/>
</dbReference>
<dbReference type="Pfam" id="PF23446">
    <property type="entry name" value="LysM1_NFP_LYK"/>
    <property type="match status" value="1"/>
</dbReference>
<keyword evidence="9 14" id="KW-1133">Transmembrane helix</keyword>
<keyword evidence="5 15" id="KW-0732">Signal</keyword>
<dbReference type="FunFam" id="1.10.510.10:FF:000084">
    <property type="entry name" value="Wall-associated receptor kinase 2"/>
    <property type="match status" value="1"/>
</dbReference>
<keyword evidence="3" id="KW-0808">Transferase</keyword>
<dbReference type="InterPro" id="IPR008271">
    <property type="entry name" value="Ser/Thr_kinase_AS"/>
</dbReference>
<feature type="chain" id="PRO_5042221369" description="Protein kinase domain-containing protein" evidence="15">
    <location>
        <begin position="27"/>
        <end position="655"/>
    </location>
</feature>
<evidence type="ECO:0000259" key="16">
    <source>
        <dbReference type="PROSITE" id="PS50011"/>
    </source>
</evidence>
<dbReference type="SUPFAM" id="SSF56112">
    <property type="entry name" value="Protein kinase-like (PK-like)"/>
    <property type="match status" value="1"/>
</dbReference>
<comment type="subcellular location">
    <subcellularLocation>
        <location evidence="1">Membrane</location>
        <topology evidence="1">Single-pass type I membrane protein</topology>
    </subcellularLocation>
</comment>
<dbReference type="Pfam" id="PF23472">
    <property type="entry name" value="LysM2_CERK1_LYK3_4_5"/>
    <property type="match status" value="1"/>
</dbReference>
<evidence type="ECO:0000256" key="1">
    <source>
        <dbReference type="ARBA" id="ARBA00004479"/>
    </source>
</evidence>
<feature type="transmembrane region" description="Helical" evidence="14">
    <location>
        <begin position="281"/>
        <end position="304"/>
    </location>
</feature>
<dbReference type="EMBL" id="BSYO01000011">
    <property type="protein sequence ID" value="GMH11400.1"/>
    <property type="molecule type" value="Genomic_DNA"/>
</dbReference>
<dbReference type="GO" id="GO:0007166">
    <property type="term" value="P:cell surface receptor signaling pathway"/>
    <property type="evidence" value="ECO:0007669"/>
    <property type="project" value="InterPro"/>
</dbReference>
<evidence type="ECO:0000256" key="4">
    <source>
        <dbReference type="ARBA" id="ARBA00022692"/>
    </source>
</evidence>
<dbReference type="PANTHER" id="PTHR27005:SF537">
    <property type="entry name" value="LYSM TYPE RECEPTOR KINASE"/>
    <property type="match status" value="1"/>
</dbReference>
<proteinExistence type="predicted"/>
<evidence type="ECO:0000256" key="9">
    <source>
        <dbReference type="ARBA" id="ARBA00022989"/>
    </source>
</evidence>
<keyword evidence="18" id="KW-1185">Reference proteome</keyword>
<dbReference type="InterPro" id="IPR056562">
    <property type="entry name" value="LysM2_CERK1_LYK3_4_5"/>
</dbReference>
<comment type="caution">
    <text evidence="17">The sequence shown here is derived from an EMBL/GenBank/DDBJ whole genome shotgun (WGS) entry which is preliminary data.</text>
</comment>
<dbReference type="Proteomes" id="UP001279734">
    <property type="component" value="Unassembled WGS sequence"/>
</dbReference>
<dbReference type="AlphaFoldDB" id="A0AAD3XP68"/>
<keyword evidence="8 13" id="KW-0067">ATP-binding</keyword>
<dbReference type="PROSITE" id="PS50011">
    <property type="entry name" value="PROTEIN_KINASE_DOM"/>
    <property type="match status" value="1"/>
</dbReference>
<organism evidence="17 18">
    <name type="scientific">Nepenthes gracilis</name>
    <name type="common">Slender pitcher plant</name>
    <dbReference type="NCBI Taxonomy" id="150966"/>
    <lineage>
        <taxon>Eukaryota</taxon>
        <taxon>Viridiplantae</taxon>
        <taxon>Streptophyta</taxon>
        <taxon>Embryophyta</taxon>
        <taxon>Tracheophyta</taxon>
        <taxon>Spermatophyta</taxon>
        <taxon>Magnoliopsida</taxon>
        <taxon>eudicotyledons</taxon>
        <taxon>Gunneridae</taxon>
        <taxon>Pentapetalae</taxon>
        <taxon>Caryophyllales</taxon>
        <taxon>Nepenthaceae</taxon>
        <taxon>Nepenthes</taxon>
    </lineage>
</organism>
<dbReference type="GO" id="GO:0005886">
    <property type="term" value="C:plasma membrane"/>
    <property type="evidence" value="ECO:0007669"/>
    <property type="project" value="TreeGrafter"/>
</dbReference>
<evidence type="ECO:0000256" key="3">
    <source>
        <dbReference type="ARBA" id="ARBA00022679"/>
    </source>
</evidence>
<dbReference type="PROSITE" id="PS00108">
    <property type="entry name" value="PROTEIN_KINASE_ST"/>
    <property type="match status" value="1"/>
</dbReference>
<dbReference type="PANTHER" id="PTHR27005">
    <property type="entry name" value="WALL-ASSOCIATED RECEPTOR KINASE-LIKE 21"/>
    <property type="match status" value="1"/>
</dbReference>
<evidence type="ECO:0000256" key="7">
    <source>
        <dbReference type="ARBA" id="ARBA00022777"/>
    </source>
</evidence>
<sequence length="655" mass="72999">MEISTFPNRICFSLLFFLFNGFLSHGQQAYENNTQLNCADFTSATAGYLCNGPQKSCKAYVTFRSRHPYDNAVSIAYLLGSEASEIALVNNITDIDSIPSGKLIVAPVSCSCFGNVYQHDTLYTLKYHTDTYFNIANDTYQGLTTCQALIRQNPYKPENLSIGMEIMVPVRCACPSEKQSAQGFSFLLTYMVTWADDVSSISAFASSIGQVFGVDASSILEANELTSDLIYPFTPLLVPLKSESCTVQPGNFFCFCENGYLEDGRRGRICKPGSKGIPIKMLVLMGLGIGCGLLCIVLASYWLYRYLKNRKYLKQKERLFKQNGGLLLLEQLALTSGGSEKTKVFTAEELQRATDDYNPSRILGRGGYGTVYKGMLLNGSIVAVKRAKTVDRNEIEQFINEVVVLSQINHRNVVKLLGCCLETEVPLLVYEFIPNGTLSDHIHASSSESSLQWGDRLRIASEVAGSLAYMHSAASFPIFHRDIKSTNILLDEKYTAKVSDFGTSRIVPIDRTHLTTKVIGTFGYLDPEYFQSSQYTDKSDVYSFGVVLVELLTGQKPISFARAENNTNLATYFISLLEDDQLLKVLDPQVVREAKKDEILMISMLAKRCLDSNGRNRPSMKEVATELEGLRKTQLQFSQESKLQKHLSTDCENLE</sequence>
<keyword evidence="2" id="KW-0723">Serine/threonine-protein kinase</keyword>
<evidence type="ECO:0000256" key="6">
    <source>
        <dbReference type="ARBA" id="ARBA00022741"/>
    </source>
</evidence>
<gene>
    <name evidence="17" type="ORF">Nepgr_013241</name>
</gene>
<evidence type="ECO:0000256" key="8">
    <source>
        <dbReference type="ARBA" id="ARBA00022840"/>
    </source>
</evidence>
<evidence type="ECO:0000256" key="14">
    <source>
        <dbReference type="SAM" id="Phobius"/>
    </source>
</evidence>
<evidence type="ECO:0000313" key="18">
    <source>
        <dbReference type="Proteomes" id="UP001279734"/>
    </source>
</evidence>
<evidence type="ECO:0000256" key="15">
    <source>
        <dbReference type="SAM" id="SignalP"/>
    </source>
</evidence>
<dbReference type="GO" id="GO:0004674">
    <property type="term" value="F:protein serine/threonine kinase activity"/>
    <property type="evidence" value="ECO:0007669"/>
    <property type="project" value="UniProtKB-KW"/>
</dbReference>
<evidence type="ECO:0000256" key="10">
    <source>
        <dbReference type="ARBA" id="ARBA00023136"/>
    </source>
</evidence>
<accession>A0AAD3XP68</accession>